<organism evidence="2">
    <name type="scientific">marine metagenome</name>
    <dbReference type="NCBI Taxonomy" id="408172"/>
    <lineage>
        <taxon>unclassified sequences</taxon>
        <taxon>metagenomes</taxon>
        <taxon>ecological metagenomes</taxon>
    </lineage>
</organism>
<gene>
    <name evidence="2" type="ORF">METZ01_LOCUS47860</name>
</gene>
<feature type="compositionally biased region" description="Basic and acidic residues" evidence="1">
    <location>
        <begin position="35"/>
        <end position="47"/>
    </location>
</feature>
<evidence type="ECO:0000313" key="2">
    <source>
        <dbReference type="EMBL" id="SUZ95006.1"/>
    </source>
</evidence>
<evidence type="ECO:0000256" key="1">
    <source>
        <dbReference type="SAM" id="MobiDB-lite"/>
    </source>
</evidence>
<sequence length="208" mass="23206">MQVTSNPIPDKQTGLERQVRNKEMPASNSPSIHSPKFDEHRSEKGAAKNETSQYLKVLSRVENLLIQNKLPDAAIEGFAGAIKKQIDAMTEADRQMLMKLPELKMLELDDLDDIPEMIKNDIRNEDKNTALLKFLRVPEFADLMRTDNKPAPKTYTAQPALQPSPAKHEGKILSESAPNLENPVQSSSAKVTQNISQKVNSPLINRAV</sequence>
<dbReference type="EMBL" id="UINC01002286">
    <property type="protein sequence ID" value="SUZ95006.1"/>
    <property type="molecule type" value="Genomic_DNA"/>
</dbReference>
<protein>
    <submittedName>
        <fullName evidence="2">Uncharacterized protein</fullName>
    </submittedName>
</protein>
<dbReference type="AlphaFoldDB" id="A0A381RSZ1"/>
<proteinExistence type="predicted"/>
<feature type="compositionally biased region" description="Polar residues" evidence="1">
    <location>
        <begin position="176"/>
        <end position="193"/>
    </location>
</feature>
<feature type="region of interest" description="Disordered" evidence="1">
    <location>
        <begin position="1"/>
        <end position="49"/>
    </location>
</feature>
<name>A0A381RSZ1_9ZZZZ</name>
<reference evidence="2" key="1">
    <citation type="submission" date="2018-05" db="EMBL/GenBank/DDBJ databases">
        <authorList>
            <person name="Lanie J.A."/>
            <person name="Ng W.-L."/>
            <person name="Kazmierczak K.M."/>
            <person name="Andrzejewski T.M."/>
            <person name="Davidsen T.M."/>
            <person name="Wayne K.J."/>
            <person name="Tettelin H."/>
            <person name="Glass J.I."/>
            <person name="Rusch D."/>
            <person name="Podicherti R."/>
            <person name="Tsui H.-C.T."/>
            <person name="Winkler M.E."/>
        </authorList>
    </citation>
    <scope>NUCLEOTIDE SEQUENCE</scope>
</reference>
<accession>A0A381RSZ1</accession>
<feature type="compositionally biased region" description="Basic and acidic residues" evidence="1">
    <location>
        <begin position="13"/>
        <end position="23"/>
    </location>
</feature>
<feature type="region of interest" description="Disordered" evidence="1">
    <location>
        <begin position="150"/>
        <end position="193"/>
    </location>
</feature>